<evidence type="ECO:0000313" key="4">
    <source>
        <dbReference type="EMBL" id="KFI85457.1"/>
    </source>
</evidence>
<protein>
    <submittedName>
        <fullName evidence="4">Membrane protein</fullName>
    </submittedName>
</protein>
<evidence type="ECO:0000256" key="1">
    <source>
        <dbReference type="SAM" id="MobiDB-lite"/>
    </source>
</evidence>
<organism evidence="4 5">
    <name type="scientific">Bifidobacterium pullorum subsp. saeculare DSM 6531 = LMG 14934</name>
    <dbReference type="NCBI Taxonomy" id="1437611"/>
    <lineage>
        <taxon>Bacteria</taxon>
        <taxon>Bacillati</taxon>
        <taxon>Actinomycetota</taxon>
        <taxon>Actinomycetes</taxon>
        <taxon>Bifidobacteriales</taxon>
        <taxon>Bifidobacteriaceae</taxon>
        <taxon>Bifidobacterium</taxon>
    </lineage>
</organism>
<evidence type="ECO:0000313" key="5">
    <source>
        <dbReference type="Proteomes" id="UP000029040"/>
    </source>
</evidence>
<accession>A0A087CQA7</accession>
<dbReference type="Pfam" id="PF11350">
    <property type="entry name" value="DUF3152"/>
    <property type="match status" value="1"/>
</dbReference>
<name>A0A087CQA7_9BIFI</name>
<evidence type="ECO:0000256" key="2">
    <source>
        <dbReference type="SAM" id="Phobius"/>
    </source>
</evidence>
<keyword evidence="2" id="KW-1133">Transmembrane helix</keyword>
<dbReference type="RefSeq" id="WP_238556940.1">
    <property type="nucleotide sequence ID" value="NZ_JDTM01000003.1"/>
</dbReference>
<feature type="transmembrane region" description="Helical" evidence="2">
    <location>
        <begin position="26"/>
        <end position="42"/>
    </location>
</feature>
<feature type="domain" description="DUF3152" evidence="3">
    <location>
        <begin position="240"/>
        <end position="383"/>
    </location>
</feature>
<gene>
    <name evidence="4" type="ORF">BSAE_1310</name>
</gene>
<feature type="compositionally biased region" description="Low complexity" evidence="1">
    <location>
        <begin position="196"/>
        <end position="208"/>
    </location>
</feature>
<feature type="region of interest" description="Disordered" evidence="1">
    <location>
        <begin position="166"/>
        <end position="212"/>
    </location>
</feature>
<feature type="transmembrane region" description="Helical" evidence="2">
    <location>
        <begin position="135"/>
        <end position="156"/>
    </location>
</feature>
<dbReference type="Proteomes" id="UP000029040">
    <property type="component" value="Unassembled WGS sequence"/>
</dbReference>
<keyword evidence="2" id="KW-0812">Transmembrane</keyword>
<sequence>MADSRFPNDSGDHGFLGTLRSIGRRIASLASTAATFVAHTAMPKLRVWFRSVGHAAGRALRSWGSAVGAAFVTACHAIGRFFTRLVVDMRPSTTSRQPDGRTDAANGQLRAVTMGAASSSGAQRDMHHVYMVRRIIIFGSMALVAIALVVGIVLGVRALTSSPDVPARIATSGQRSDKAADGQSDVQADQSDKAEGQSSQSDDSGESGAPDAIVPLTDQERVDILAAAQQTVADSGNTPVEYTYCIASQGDVGDLTEFSNIVYSTLNDPRGWPRAGATFQENTNGDPNACDMTLTLASADQMTTFSTECSDEYSCRVGNDVVINIDRWNNATEDWLNAGGTVERYRTMVINHEVGHRLGHFDNETTCPAVNQPAPLMQQQSMDLLGCVPNEWPLDDELWVSQ</sequence>
<comment type="caution">
    <text evidence="4">The sequence shown here is derived from an EMBL/GenBank/DDBJ whole genome shotgun (WGS) entry which is preliminary data.</text>
</comment>
<dbReference type="InterPro" id="IPR022603">
    <property type="entry name" value="DUF3152"/>
</dbReference>
<evidence type="ECO:0000259" key="3">
    <source>
        <dbReference type="Pfam" id="PF11350"/>
    </source>
</evidence>
<keyword evidence="2" id="KW-0472">Membrane</keyword>
<dbReference type="AlphaFoldDB" id="A0A087CQA7"/>
<feature type="transmembrane region" description="Helical" evidence="2">
    <location>
        <begin position="62"/>
        <end position="82"/>
    </location>
</feature>
<reference evidence="4 5" key="1">
    <citation type="submission" date="2014-03" db="EMBL/GenBank/DDBJ databases">
        <title>Genomics of Bifidobacteria.</title>
        <authorList>
            <person name="Ventura M."/>
            <person name="Milani C."/>
            <person name="Lugli G.A."/>
        </authorList>
    </citation>
    <scope>NUCLEOTIDE SEQUENCE [LARGE SCALE GENOMIC DNA]</scope>
    <source>
        <strain evidence="4 5">LMG 14934</strain>
    </source>
</reference>
<proteinExistence type="predicted"/>
<dbReference type="SUPFAM" id="SSF55486">
    <property type="entry name" value="Metalloproteases ('zincins'), catalytic domain"/>
    <property type="match status" value="1"/>
</dbReference>
<dbReference type="EMBL" id="JGZM01000008">
    <property type="protein sequence ID" value="KFI85457.1"/>
    <property type="molecule type" value="Genomic_DNA"/>
</dbReference>